<comment type="caution">
    <text evidence="9">The sequence shown here is derived from an EMBL/GenBank/DDBJ whole genome shotgun (WGS) entry which is preliminary data.</text>
</comment>
<keyword evidence="5" id="KW-0804">Transcription</keyword>
<dbReference type="PANTHER" id="PTHR47792">
    <property type="entry name" value="PROTEIN SOK2-RELATED"/>
    <property type="match status" value="1"/>
</dbReference>
<organism evidence="9 10">
    <name type="scientific">Oculimacula yallundae</name>
    <dbReference type="NCBI Taxonomy" id="86028"/>
    <lineage>
        <taxon>Eukaryota</taxon>
        <taxon>Fungi</taxon>
        <taxon>Dikarya</taxon>
        <taxon>Ascomycota</taxon>
        <taxon>Pezizomycotina</taxon>
        <taxon>Leotiomycetes</taxon>
        <taxon>Helotiales</taxon>
        <taxon>Ploettnerulaceae</taxon>
        <taxon>Oculimacula</taxon>
    </lineage>
</organism>
<dbReference type="InterPro" id="IPR018004">
    <property type="entry name" value="KilA/APSES_HTH"/>
</dbReference>
<feature type="region of interest" description="Disordered" evidence="7">
    <location>
        <begin position="976"/>
        <end position="1002"/>
    </location>
</feature>
<evidence type="ECO:0000256" key="6">
    <source>
        <dbReference type="ARBA" id="ARBA00023321"/>
    </source>
</evidence>
<proteinExistence type="inferred from homology"/>
<dbReference type="Proteomes" id="UP001595075">
    <property type="component" value="Unassembled WGS sequence"/>
</dbReference>
<feature type="compositionally biased region" description="Basic and acidic residues" evidence="7">
    <location>
        <begin position="1034"/>
        <end position="1054"/>
    </location>
</feature>
<keyword evidence="2" id="KW-0749">Sporulation</keyword>
<feature type="domain" description="HTH APSES-type" evidence="8">
    <location>
        <begin position="101"/>
        <end position="207"/>
    </location>
</feature>
<dbReference type="EMBL" id="JAZHXI010000001">
    <property type="protein sequence ID" value="KAL2076205.1"/>
    <property type="molecule type" value="Genomic_DNA"/>
</dbReference>
<feature type="region of interest" description="Disordered" evidence="7">
    <location>
        <begin position="1"/>
        <end position="54"/>
    </location>
</feature>
<keyword evidence="6" id="KW-0183">Conidiation</keyword>
<evidence type="ECO:0000256" key="3">
    <source>
        <dbReference type="ARBA" id="ARBA00023015"/>
    </source>
</evidence>
<dbReference type="InterPro" id="IPR036887">
    <property type="entry name" value="HTH_APSES_sf"/>
</dbReference>
<protein>
    <recommendedName>
        <fullName evidence="8">HTH APSES-type domain-containing protein</fullName>
    </recommendedName>
</protein>
<dbReference type="PROSITE" id="PS51299">
    <property type="entry name" value="HTH_APSES"/>
    <property type="match status" value="1"/>
</dbReference>
<evidence type="ECO:0000259" key="8">
    <source>
        <dbReference type="PROSITE" id="PS51299"/>
    </source>
</evidence>
<evidence type="ECO:0000313" key="9">
    <source>
        <dbReference type="EMBL" id="KAL2076205.1"/>
    </source>
</evidence>
<dbReference type="SUPFAM" id="SSF54616">
    <property type="entry name" value="DNA-binding domain of Mlu1-box binding protein MBP1"/>
    <property type="match status" value="1"/>
</dbReference>
<accession>A0ABR4D290</accession>
<gene>
    <name evidence="9" type="ORF">VTL71DRAFT_1148</name>
</gene>
<evidence type="ECO:0000256" key="1">
    <source>
        <dbReference type="ARBA" id="ARBA00007247"/>
    </source>
</evidence>
<keyword evidence="10" id="KW-1185">Reference proteome</keyword>
<keyword evidence="3" id="KW-0805">Transcription regulation</keyword>
<dbReference type="Pfam" id="PF04383">
    <property type="entry name" value="KilA-N"/>
    <property type="match status" value="1"/>
</dbReference>
<evidence type="ECO:0000313" key="10">
    <source>
        <dbReference type="Proteomes" id="UP001595075"/>
    </source>
</evidence>
<feature type="region of interest" description="Disordered" evidence="7">
    <location>
        <begin position="1014"/>
        <end position="1068"/>
    </location>
</feature>
<evidence type="ECO:0000256" key="7">
    <source>
        <dbReference type="SAM" id="MobiDB-lite"/>
    </source>
</evidence>
<sequence>MPSIDSVLPPDKSSGAGLEPFQYTPQNAYDPQTSSKSALSQRSESRAESSVTSYNELQSFSRPVTGYTADSTLDFGNAKQASLETAIDMTGQAAPPGGKPRVTATVWEDEGVLCFQVDVKGVCVARREDNNMINGTKLLNVTGMTRGRRDGILKAEKAKHVVKIGPMHLRGVWIPYERALFFANSEKTTDLMYPLFVHDIGALLYHPTNQTRTSTMTVAAEGRKLEEKGDPGSPAQSMQQYQQSSYTSLLSNDYISRKPDNNLDGLSPVHTMKDIRQIVLDRLEATKTISDIRKLHDRPTNPKRASLDCEQLGNTQVKTEASYTSVHRGRAKFRVLWEAKDFLEEQFGFSNKYSLGSVITLTGTGRYAQAITVEQYLRLNWPDTGLNTLKLIEKLIVVGWDNKKMLARHDGYDGGIFFYNGKRHLTVEVEDTHDVVVEIAQQLAWLGCVLRSSKNGKVGRTQVRFRTRRFSASARFELTFEAGSIPTTEDCCWHDLFVNPSIAYNFPIPSRGGELGLEISVPMMAALGGASRAIEFEGGLLIKGFSSAFVPLAKSGDSIQWHYIRNEDGSRLSYPEAVKRCPGRALLDTIDQDALTSSRAFLGWWDETTTHLGTADVNYDNLDWSPTRECRRSTNFSGGSIGFQNFGTGEINFSVGPKDSKLHISRTGSYEKIVDYASITPTVLYDSVECRGWLVPASAVIAHIVQKSHARKPFRVAGKRIDITPVDPTSDVFEGARHMLLANAKIMLRGSEDAPSEFCFEHAVLDIWTLLECIMDRDVKRETSAEIEVGMPLSKTLRGWEFMDLVVERSPLRQKEADIKSTSGNWIDLAADINAIVLFASGFEDVIRPAEDSTNGICHSWKQVPKGMDYLVAGVSMLNSLYEQAGSRLTKEHLTSTHIQWSRGPMLFEKCQHDGQFRCTCDRLQTLVSKSRFLTVKSPGPLSEHGAVIFGQQAKHSISHNRLDLGKDKKKEASLYSQRNTPLLVETGHGDPLCSKRPTDHDTSLLPSLVAEEIMSSSSDAESEDANGSSLGPTHEDSNMRTAKRGRENSDHTFQRHTKARRSSQVQDYVKKRMVDSRVTFKLLTPDDIAPLTGYSPGAQGLPQTHAIRRKPHLQQAESVFRRMV</sequence>
<evidence type="ECO:0000256" key="5">
    <source>
        <dbReference type="ARBA" id="ARBA00023163"/>
    </source>
</evidence>
<dbReference type="Gene3D" id="3.10.260.10">
    <property type="entry name" value="Transcription regulator HTH, APSES-type DNA-binding domain"/>
    <property type="match status" value="1"/>
</dbReference>
<evidence type="ECO:0000256" key="2">
    <source>
        <dbReference type="ARBA" id="ARBA00022969"/>
    </source>
</evidence>
<keyword evidence="4" id="KW-0238">DNA-binding</keyword>
<name>A0ABR4D290_9HELO</name>
<feature type="compositionally biased region" description="Polar residues" evidence="7">
    <location>
        <begin position="23"/>
        <end position="54"/>
    </location>
</feature>
<dbReference type="InterPro" id="IPR003163">
    <property type="entry name" value="Tscrpt_reg_HTH_APSES-type"/>
</dbReference>
<evidence type="ECO:0000256" key="4">
    <source>
        <dbReference type="ARBA" id="ARBA00023125"/>
    </source>
</evidence>
<dbReference type="InterPro" id="IPR029790">
    <property type="entry name" value="EFG1/Phd1/StuA"/>
</dbReference>
<dbReference type="SMART" id="SM01252">
    <property type="entry name" value="KilA-N"/>
    <property type="match status" value="1"/>
</dbReference>
<reference evidence="9 10" key="1">
    <citation type="journal article" date="2024" name="Commun. Biol.">
        <title>Comparative genomic analysis of thermophilic fungi reveals convergent evolutionary adaptations and gene losses.</title>
        <authorList>
            <person name="Steindorff A.S."/>
            <person name="Aguilar-Pontes M.V."/>
            <person name="Robinson A.J."/>
            <person name="Andreopoulos B."/>
            <person name="LaButti K."/>
            <person name="Kuo A."/>
            <person name="Mondo S."/>
            <person name="Riley R."/>
            <person name="Otillar R."/>
            <person name="Haridas S."/>
            <person name="Lipzen A."/>
            <person name="Grimwood J."/>
            <person name="Schmutz J."/>
            <person name="Clum A."/>
            <person name="Reid I.D."/>
            <person name="Moisan M.C."/>
            <person name="Butler G."/>
            <person name="Nguyen T.T.M."/>
            <person name="Dewar K."/>
            <person name="Conant G."/>
            <person name="Drula E."/>
            <person name="Henrissat B."/>
            <person name="Hansel C."/>
            <person name="Singer S."/>
            <person name="Hutchinson M.I."/>
            <person name="de Vries R.P."/>
            <person name="Natvig D.O."/>
            <person name="Powell A.J."/>
            <person name="Tsang A."/>
            <person name="Grigoriev I.V."/>
        </authorList>
    </citation>
    <scope>NUCLEOTIDE SEQUENCE [LARGE SCALE GENOMIC DNA]</scope>
    <source>
        <strain evidence="9 10">CBS 494.80</strain>
    </source>
</reference>
<feature type="compositionally biased region" description="Low complexity" evidence="7">
    <location>
        <begin position="1016"/>
        <end position="1030"/>
    </location>
</feature>
<comment type="similarity">
    <text evidence="1">Belongs to the EFG1/PHD1/stuA family.</text>
</comment>
<dbReference type="PANTHER" id="PTHR47792:SF1">
    <property type="entry name" value="PROTEIN SOK2-RELATED"/>
    <property type="match status" value="1"/>
</dbReference>